<keyword evidence="1" id="KW-0812">Transmembrane</keyword>
<protein>
    <recommendedName>
        <fullName evidence="4">DUF1772-domain-containing protein</fullName>
    </recommendedName>
</protein>
<evidence type="ECO:0000256" key="1">
    <source>
        <dbReference type="SAM" id="Phobius"/>
    </source>
</evidence>
<keyword evidence="1" id="KW-1133">Transmembrane helix</keyword>
<feature type="transmembrane region" description="Helical" evidence="1">
    <location>
        <begin position="5"/>
        <end position="22"/>
    </location>
</feature>
<dbReference type="Pfam" id="PF08592">
    <property type="entry name" value="Anthrone_oxy"/>
    <property type="match status" value="1"/>
</dbReference>
<proteinExistence type="predicted"/>
<name>A0A6A6EUV4_9PEZI</name>
<keyword evidence="3" id="KW-1185">Reference proteome</keyword>
<evidence type="ECO:0000313" key="2">
    <source>
        <dbReference type="EMBL" id="KAF2195061.1"/>
    </source>
</evidence>
<keyword evidence="1" id="KW-0472">Membrane</keyword>
<accession>A0A6A6EUV4</accession>
<reference evidence="2" key="1">
    <citation type="journal article" date="2020" name="Stud. Mycol.">
        <title>101 Dothideomycetes genomes: a test case for predicting lifestyles and emergence of pathogens.</title>
        <authorList>
            <person name="Haridas S."/>
            <person name="Albert R."/>
            <person name="Binder M."/>
            <person name="Bloem J."/>
            <person name="Labutti K."/>
            <person name="Salamov A."/>
            <person name="Andreopoulos B."/>
            <person name="Baker S."/>
            <person name="Barry K."/>
            <person name="Bills G."/>
            <person name="Bluhm B."/>
            <person name="Cannon C."/>
            <person name="Castanera R."/>
            <person name="Culley D."/>
            <person name="Daum C."/>
            <person name="Ezra D."/>
            <person name="Gonzalez J."/>
            <person name="Henrissat B."/>
            <person name="Kuo A."/>
            <person name="Liang C."/>
            <person name="Lipzen A."/>
            <person name="Lutzoni F."/>
            <person name="Magnuson J."/>
            <person name="Mondo S."/>
            <person name="Nolan M."/>
            <person name="Ohm R."/>
            <person name="Pangilinan J."/>
            <person name="Park H.-J."/>
            <person name="Ramirez L."/>
            <person name="Alfaro M."/>
            <person name="Sun H."/>
            <person name="Tritt A."/>
            <person name="Yoshinaga Y."/>
            <person name="Zwiers L.-H."/>
            <person name="Turgeon B."/>
            <person name="Goodwin S."/>
            <person name="Spatafora J."/>
            <person name="Crous P."/>
            <person name="Grigoriev I."/>
        </authorList>
    </citation>
    <scope>NUCLEOTIDE SEQUENCE</scope>
    <source>
        <strain evidence="2">CBS 207.26</strain>
    </source>
</reference>
<dbReference type="EMBL" id="ML994610">
    <property type="protein sequence ID" value="KAF2195061.1"/>
    <property type="molecule type" value="Genomic_DNA"/>
</dbReference>
<organism evidence="2 3">
    <name type="scientific">Zopfia rhizophila CBS 207.26</name>
    <dbReference type="NCBI Taxonomy" id="1314779"/>
    <lineage>
        <taxon>Eukaryota</taxon>
        <taxon>Fungi</taxon>
        <taxon>Dikarya</taxon>
        <taxon>Ascomycota</taxon>
        <taxon>Pezizomycotina</taxon>
        <taxon>Dothideomycetes</taxon>
        <taxon>Dothideomycetes incertae sedis</taxon>
        <taxon>Zopfiaceae</taxon>
        <taxon>Zopfia</taxon>
    </lineage>
</organism>
<sequence>MRTGYGMGIPMFFAYLYLGLISRDPQRGWFYVAAAFFLGAWLFNRLFMREQIHKRMLWLEKVVNHDHEDVPDEEVRGLVKMWAQYTVGRGLLLTGSFLCGLMGLMV</sequence>
<gene>
    <name evidence="2" type="ORF">K469DRAFT_2851</name>
</gene>
<dbReference type="InterPro" id="IPR013901">
    <property type="entry name" value="Anthrone_oxy"/>
</dbReference>
<dbReference type="AlphaFoldDB" id="A0A6A6EUV4"/>
<feature type="transmembrane region" description="Helical" evidence="1">
    <location>
        <begin position="28"/>
        <end position="47"/>
    </location>
</feature>
<dbReference type="Proteomes" id="UP000800200">
    <property type="component" value="Unassembled WGS sequence"/>
</dbReference>
<evidence type="ECO:0000313" key="3">
    <source>
        <dbReference type="Proteomes" id="UP000800200"/>
    </source>
</evidence>
<evidence type="ECO:0008006" key="4">
    <source>
        <dbReference type="Google" id="ProtNLM"/>
    </source>
</evidence>
<feature type="transmembrane region" description="Helical" evidence="1">
    <location>
        <begin position="86"/>
        <end position="105"/>
    </location>
</feature>